<dbReference type="InterPro" id="IPR057746">
    <property type="entry name" value="CpnT-like_N"/>
</dbReference>
<accession>A0ABN1WC40</accession>
<comment type="caution">
    <text evidence="2">The sequence shown here is derived from an EMBL/GenBank/DDBJ whole genome shotgun (WGS) entry which is preliminary data.</text>
</comment>
<dbReference type="SUPFAM" id="SSF140453">
    <property type="entry name" value="EsxAB dimer-like"/>
    <property type="match status" value="1"/>
</dbReference>
<evidence type="ECO:0000259" key="1">
    <source>
        <dbReference type="Pfam" id="PF25547"/>
    </source>
</evidence>
<dbReference type="Pfam" id="PF25547">
    <property type="entry name" value="WXG100_2"/>
    <property type="match status" value="1"/>
</dbReference>
<keyword evidence="3" id="KW-1185">Reference proteome</keyword>
<proteinExistence type="predicted"/>
<dbReference type="Gene3D" id="1.10.287.1060">
    <property type="entry name" value="ESAT-6-like"/>
    <property type="match status" value="1"/>
</dbReference>
<evidence type="ECO:0000313" key="2">
    <source>
        <dbReference type="EMBL" id="GAA1241941.1"/>
    </source>
</evidence>
<reference evidence="2 3" key="1">
    <citation type="journal article" date="2019" name="Int. J. Syst. Evol. Microbiol.">
        <title>The Global Catalogue of Microorganisms (GCM) 10K type strain sequencing project: providing services to taxonomists for standard genome sequencing and annotation.</title>
        <authorList>
            <consortium name="The Broad Institute Genomics Platform"/>
            <consortium name="The Broad Institute Genome Sequencing Center for Infectious Disease"/>
            <person name="Wu L."/>
            <person name="Ma J."/>
        </authorList>
    </citation>
    <scope>NUCLEOTIDE SEQUENCE [LARGE SCALE GENOMIC DNA]</scope>
    <source>
        <strain evidence="2 3">JCM 13004</strain>
    </source>
</reference>
<organism evidence="2 3">
    <name type="scientific">Kitasatospora nipponensis</name>
    <dbReference type="NCBI Taxonomy" id="258049"/>
    <lineage>
        <taxon>Bacteria</taxon>
        <taxon>Bacillati</taxon>
        <taxon>Actinomycetota</taxon>
        <taxon>Actinomycetes</taxon>
        <taxon>Kitasatosporales</taxon>
        <taxon>Streptomycetaceae</taxon>
        <taxon>Kitasatospora</taxon>
    </lineage>
</organism>
<dbReference type="RefSeq" id="WP_344442684.1">
    <property type="nucleotide sequence ID" value="NZ_BAAALF010000058.1"/>
</dbReference>
<name>A0ABN1WC40_9ACTN</name>
<protein>
    <recommendedName>
        <fullName evidence="1">Outer membrane channel protein CpnT-like N-terminal domain-containing protein</fullName>
    </recommendedName>
</protein>
<feature type="domain" description="Outer membrane channel protein CpnT-like N-terminal" evidence="1">
    <location>
        <begin position="22"/>
        <end position="143"/>
    </location>
</feature>
<dbReference type="InterPro" id="IPR036689">
    <property type="entry name" value="ESAT-6-like_sf"/>
</dbReference>
<gene>
    <name evidence="2" type="ORF">GCM10009665_35830</name>
</gene>
<dbReference type="Proteomes" id="UP001500037">
    <property type="component" value="Unassembled WGS sequence"/>
</dbReference>
<evidence type="ECO:0000313" key="3">
    <source>
        <dbReference type="Proteomes" id="UP001500037"/>
    </source>
</evidence>
<sequence length="379" mass="38671">MSVNGWIDKKVVEVLEAFGVELPGGDGGKLRAIARAWDAMGDDLTALTAAVDLAIGGLDQKDWSGPAYTAFVAHWGEQKKAINDIAGHFHEIATGLRTYADQIDGINESIVDIGVQIAEMEIAGAALSIFTGFLSDIVANTAVAAKVAKIVDLVKVFTAAAEKVTELLEKFTGLSEEMVAVIEKFLTSAAKFSGEFAKTFLQSFVTNFVADSGSAMAQQAVSGQPVTVGQDLTNGRRAAFGTALFTAGGASLASGANLTGTVGKILSGEGRMGTTFNGALGNIAGGLNADLQGGASGTVLGEDVLANAATGAAGNAANHKIFGELERNGSFGGKNLSDRGKLADAGLQQGFSTGLNTAVYAAGSGIETDLQNLAKDADE</sequence>
<dbReference type="EMBL" id="BAAALF010000058">
    <property type="protein sequence ID" value="GAA1241941.1"/>
    <property type="molecule type" value="Genomic_DNA"/>
</dbReference>